<feature type="domain" description="PKD" evidence="6">
    <location>
        <begin position="406"/>
        <end position="458"/>
    </location>
</feature>
<evidence type="ECO:0000256" key="4">
    <source>
        <dbReference type="ARBA" id="ARBA00022989"/>
    </source>
</evidence>
<sequence length="996" mass="109169">MPFTYTPQLDPASIGDIASYEWDFGNGVTSTSPTPSVTYTAVGTYTLQLRVTSLGGCVETITIPNAIKVGTKPTANFTVDRDNSCAGLPFQFTSTSTGADEWRWDFGDGGSSSSENPSYRYQDTGFFNVRLIAINNGCPDTITRNNLLYVMAPVARFTPRINCANKLNVTFEDDSILDPTHGAATYSWDFGNGQTSTQVNPSVTYASYGTYTVTLTITDPVCTYTRTATLNLFELINDFSISKPSVCRNELFTLTASGTAAANIASYTWQIEGQPPIVGGRTLQTRVPVNGVFDITLTMEDINGCIVTRTITDMVTVVGAIPNFSVVNNGGCVNSEVTISDQSTPAGSIVNWQFDFGDGETANFTSTPINHVYRNPGSYSIKLTATDNIGCVDTITRLAAANITKPFARFAAANTTFCPGVDLPFRDSSSGNNLTYRWEFGDGGTSTDQNPLHQYAGPDAVYTVKLFIRDAQGCEDSLIRPNYIQILSPKADFTMIDTSAICPPLETKFTSHAADYDSLYWDFGDGNTSNLINTNNFFNTYGRYTVRQIAIGNGGCRDTAIGTVNIYNPFTDLVFNYNPIEECNQITVNFNVVPPPNTKYYLVFGDGNSDSSQANLVTHTYRFPNFYRPFVRLIDSLNCEVPVGSRPTIMVKGVIPAFNTDTREFCDTGSVNLSDFSIGNDSVTLRRWDFGDGSPNVFNELNPSHRFSEPGRYVITQYVTTETGCENSYTDTVRVYRTPEPVISGPDDICLFELLGQSGSTVIPDSATIYRWTLGNGQNANTQDITVRYTNSGQATLNLTASVAFGCSASVSKDVTIWPLPAIQNVPEIVMPLGFETTLPITYSDNITQYIWTPSDALSCTNCPTPVANPKFTTNYKVTVVDANGCRASSNIVVRVICENRNYFIPNTFSPNNDGQNDVFYPRGRSLDRIQSMRIFNRWGEMVFERKNFAPNAASEGWNGMIRGQQAASDAYVYIIEVICDNGQVVALKGNVTLIR</sequence>
<reference evidence="7 8" key="1">
    <citation type="submission" date="2022-01" db="EMBL/GenBank/DDBJ databases">
        <title>Flavihumibacter sp. nov., isolated from sediment of a river.</title>
        <authorList>
            <person name="Liu H."/>
        </authorList>
    </citation>
    <scope>NUCLEOTIDE SEQUENCE [LARGE SCALE GENOMIC DNA]</scope>
    <source>
        <strain evidence="7 8">RY-1</strain>
    </source>
</reference>
<feature type="domain" description="PKD" evidence="6">
    <location>
        <begin position="521"/>
        <end position="566"/>
    </location>
</feature>
<keyword evidence="4" id="KW-1133">Transmembrane helix</keyword>
<dbReference type="EMBL" id="JAKEVY010000002">
    <property type="protein sequence ID" value="MCF1714359.1"/>
    <property type="molecule type" value="Genomic_DNA"/>
</dbReference>
<dbReference type="SMART" id="SM00089">
    <property type="entry name" value="PKD"/>
    <property type="match status" value="9"/>
</dbReference>
<dbReference type="SUPFAM" id="SSF49299">
    <property type="entry name" value="PKD domain"/>
    <property type="match status" value="10"/>
</dbReference>
<feature type="domain" description="PKD" evidence="6">
    <location>
        <begin position="670"/>
        <end position="735"/>
    </location>
</feature>
<organism evidence="7 8">
    <name type="scientific">Flavihumibacter fluminis</name>
    <dbReference type="NCBI Taxonomy" id="2909236"/>
    <lineage>
        <taxon>Bacteria</taxon>
        <taxon>Pseudomonadati</taxon>
        <taxon>Bacteroidota</taxon>
        <taxon>Chitinophagia</taxon>
        <taxon>Chitinophagales</taxon>
        <taxon>Chitinophagaceae</taxon>
        <taxon>Flavihumibacter</taxon>
    </lineage>
</organism>
<evidence type="ECO:0000256" key="3">
    <source>
        <dbReference type="ARBA" id="ARBA00022737"/>
    </source>
</evidence>
<dbReference type="Proteomes" id="UP001200145">
    <property type="component" value="Unassembled WGS sequence"/>
</dbReference>
<evidence type="ECO:0000256" key="5">
    <source>
        <dbReference type="ARBA" id="ARBA00023136"/>
    </source>
</evidence>
<feature type="domain" description="PKD" evidence="6">
    <location>
        <begin position="322"/>
        <end position="390"/>
    </location>
</feature>
<evidence type="ECO:0000313" key="7">
    <source>
        <dbReference type="EMBL" id="MCF1714359.1"/>
    </source>
</evidence>
<evidence type="ECO:0000256" key="2">
    <source>
        <dbReference type="ARBA" id="ARBA00022692"/>
    </source>
</evidence>
<dbReference type="PROSITE" id="PS50093">
    <property type="entry name" value="PKD"/>
    <property type="match status" value="8"/>
</dbReference>
<keyword evidence="8" id="KW-1185">Reference proteome</keyword>
<dbReference type="Pfam" id="PF18911">
    <property type="entry name" value="PKD_4"/>
    <property type="match status" value="6"/>
</dbReference>
<gene>
    <name evidence="7" type="ORF">L0U88_06930</name>
</gene>
<dbReference type="Pfam" id="PF13585">
    <property type="entry name" value="CHU_C"/>
    <property type="match status" value="1"/>
</dbReference>
<comment type="caution">
    <text evidence="7">The sequence shown here is derived from an EMBL/GenBank/DDBJ whole genome shotgun (WGS) entry which is preliminary data.</text>
</comment>
<evidence type="ECO:0000256" key="1">
    <source>
        <dbReference type="ARBA" id="ARBA00004141"/>
    </source>
</evidence>
<dbReference type="NCBIfam" id="TIGR04131">
    <property type="entry name" value="Bac_Flav_CTERM"/>
    <property type="match status" value="1"/>
</dbReference>
<feature type="domain" description="PKD" evidence="6">
    <location>
        <begin position="1"/>
        <end position="74"/>
    </location>
</feature>
<dbReference type="CDD" id="cd00146">
    <property type="entry name" value="PKD"/>
    <property type="match status" value="7"/>
</dbReference>
<feature type="domain" description="PKD" evidence="6">
    <location>
        <begin position="152"/>
        <end position="230"/>
    </location>
</feature>
<feature type="domain" description="PKD" evidence="6">
    <location>
        <begin position="102"/>
        <end position="136"/>
    </location>
</feature>
<name>A0ABS9BF72_9BACT</name>
<dbReference type="InterPro" id="IPR026341">
    <property type="entry name" value="T9SS_type_B"/>
</dbReference>
<feature type="domain" description="PKD" evidence="6">
    <location>
        <begin position="764"/>
        <end position="817"/>
    </location>
</feature>
<proteinExistence type="predicted"/>
<dbReference type="InterPro" id="IPR000601">
    <property type="entry name" value="PKD_dom"/>
</dbReference>
<keyword evidence="2" id="KW-0812">Transmembrane</keyword>
<dbReference type="Gene3D" id="2.60.40.10">
    <property type="entry name" value="Immunoglobulins"/>
    <property type="match status" value="10"/>
</dbReference>
<protein>
    <submittedName>
        <fullName evidence="7">PKD domain-containing protein</fullName>
    </submittedName>
</protein>
<keyword evidence="5" id="KW-0472">Membrane</keyword>
<evidence type="ECO:0000259" key="6">
    <source>
        <dbReference type="PROSITE" id="PS50093"/>
    </source>
</evidence>
<evidence type="ECO:0000313" key="8">
    <source>
        <dbReference type="Proteomes" id="UP001200145"/>
    </source>
</evidence>
<dbReference type="InterPro" id="IPR013783">
    <property type="entry name" value="Ig-like_fold"/>
</dbReference>
<comment type="subcellular location">
    <subcellularLocation>
        <location evidence="1">Membrane</location>
        <topology evidence="1">Multi-pass membrane protein</topology>
    </subcellularLocation>
</comment>
<dbReference type="PANTHER" id="PTHR46730:SF4">
    <property type="entry name" value="POLYCYSTIC KIDNEY DISEASE PROTEIN 1-LIKE 1"/>
    <property type="match status" value="1"/>
</dbReference>
<dbReference type="Pfam" id="PF00801">
    <property type="entry name" value="PKD"/>
    <property type="match status" value="1"/>
</dbReference>
<dbReference type="InterPro" id="IPR022409">
    <property type="entry name" value="PKD/Chitinase_dom"/>
</dbReference>
<keyword evidence="3" id="KW-0677">Repeat</keyword>
<accession>A0ABS9BF72</accession>
<dbReference type="PANTHER" id="PTHR46730">
    <property type="entry name" value="POLYCYSTIN-1"/>
    <property type="match status" value="1"/>
</dbReference>
<dbReference type="InterPro" id="IPR035986">
    <property type="entry name" value="PKD_dom_sf"/>
</dbReference>